<dbReference type="InterPro" id="IPR010753">
    <property type="entry name" value="DUF1330"/>
</dbReference>
<proteinExistence type="predicted"/>
<organism evidence="2 3">
    <name type="scientific">Falsihalocynthiibacter arcticus</name>
    <dbReference type="NCBI Taxonomy" id="1579316"/>
    <lineage>
        <taxon>Bacteria</taxon>
        <taxon>Pseudomonadati</taxon>
        <taxon>Pseudomonadota</taxon>
        <taxon>Alphaproteobacteria</taxon>
        <taxon>Rhodobacterales</taxon>
        <taxon>Roseobacteraceae</taxon>
        <taxon>Falsihalocynthiibacter</taxon>
    </lineage>
</organism>
<dbReference type="RefSeq" id="WP_039003329.1">
    <property type="nucleotide sequence ID" value="NZ_CP014327.1"/>
</dbReference>
<dbReference type="SUPFAM" id="SSF54909">
    <property type="entry name" value="Dimeric alpha+beta barrel"/>
    <property type="match status" value="1"/>
</dbReference>
<gene>
    <name evidence="2" type="ORF">RC74_00420</name>
</gene>
<sequence length="100" mass="10913">MTDSLKGYWIAHVDVGDPDGYKSYVAANGVAFAKFNGRFLVRGTPQEVVEGHVKSRTIVIEFPSLEAAKACYNCDEYQAAKALRAPVSDCDLTIIEGWLG</sequence>
<dbReference type="PANTHER" id="PTHR41521:SF4">
    <property type="entry name" value="BLR0684 PROTEIN"/>
    <property type="match status" value="1"/>
</dbReference>
<dbReference type="OrthoDB" id="9806380at2"/>
<evidence type="ECO:0000313" key="3">
    <source>
        <dbReference type="Proteomes" id="UP000070371"/>
    </source>
</evidence>
<evidence type="ECO:0000313" key="2">
    <source>
        <dbReference type="EMBL" id="AML49947.1"/>
    </source>
</evidence>
<dbReference type="EMBL" id="CP014327">
    <property type="protein sequence ID" value="AML49947.1"/>
    <property type="molecule type" value="Genomic_DNA"/>
</dbReference>
<dbReference type="AlphaFoldDB" id="A0A126UVP4"/>
<accession>A0A126UVP4</accession>
<name>A0A126UVP4_9RHOB</name>
<dbReference type="KEGG" id="hat:RC74_00420"/>
<dbReference type="InterPro" id="IPR011008">
    <property type="entry name" value="Dimeric_a/b-barrel"/>
</dbReference>
<dbReference type="STRING" id="1579316.RC74_00420"/>
<keyword evidence="3" id="KW-1185">Reference proteome</keyword>
<dbReference type="Gene3D" id="3.30.70.100">
    <property type="match status" value="1"/>
</dbReference>
<evidence type="ECO:0000259" key="1">
    <source>
        <dbReference type="Pfam" id="PF07045"/>
    </source>
</evidence>
<dbReference type="PANTHER" id="PTHR41521">
    <property type="match status" value="1"/>
</dbReference>
<feature type="domain" description="DUF1330" evidence="1">
    <location>
        <begin position="6"/>
        <end position="97"/>
    </location>
</feature>
<protein>
    <recommendedName>
        <fullName evidence="1">DUF1330 domain-containing protein</fullName>
    </recommendedName>
</protein>
<reference evidence="2 3" key="1">
    <citation type="submission" date="2016-02" db="EMBL/GenBank/DDBJ databases">
        <title>Complete genome sequence of Halocynthiibacter arcticus PAMC 20958t from arctic marine sediment.</title>
        <authorList>
            <person name="Lee Y.M."/>
            <person name="Baek K."/>
            <person name="Lee H.K."/>
            <person name="Shin S.C."/>
        </authorList>
    </citation>
    <scope>NUCLEOTIDE SEQUENCE [LARGE SCALE GENOMIC DNA]</scope>
    <source>
        <strain evidence="2">PAMC 20958</strain>
    </source>
</reference>
<dbReference type="Pfam" id="PF07045">
    <property type="entry name" value="DUF1330"/>
    <property type="match status" value="1"/>
</dbReference>
<dbReference type="Proteomes" id="UP000070371">
    <property type="component" value="Chromosome"/>
</dbReference>